<gene>
    <name evidence="2" type="ORF">BCF44_114248</name>
</gene>
<organism evidence="2 3">
    <name type="scientific">Kutzneria buriramensis</name>
    <dbReference type="NCBI Taxonomy" id="1045776"/>
    <lineage>
        <taxon>Bacteria</taxon>
        <taxon>Bacillati</taxon>
        <taxon>Actinomycetota</taxon>
        <taxon>Actinomycetes</taxon>
        <taxon>Pseudonocardiales</taxon>
        <taxon>Pseudonocardiaceae</taxon>
        <taxon>Kutzneria</taxon>
    </lineage>
</organism>
<name>A0A3E0H5Q7_9PSEU</name>
<dbReference type="InterPro" id="IPR011009">
    <property type="entry name" value="Kinase-like_dom_sf"/>
</dbReference>
<dbReference type="OrthoDB" id="115252at2"/>
<feature type="domain" description="Aminoglycoside phosphotransferase" evidence="1">
    <location>
        <begin position="97"/>
        <end position="210"/>
    </location>
</feature>
<dbReference type="EMBL" id="QUNO01000014">
    <property type="protein sequence ID" value="REH38223.1"/>
    <property type="molecule type" value="Genomic_DNA"/>
</dbReference>
<reference evidence="2 3" key="1">
    <citation type="submission" date="2018-08" db="EMBL/GenBank/DDBJ databases">
        <title>Genomic Encyclopedia of Archaeal and Bacterial Type Strains, Phase II (KMG-II): from individual species to whole genera.</title>
        <authorList>
            <person name="Goeker M."/>
        </authorList>
    </citation>
    <scope>NUCLEOTIDE SEQUENCE [LARGE SCALE GENOMIC DNA]</scope>
    <source>
        <strain evidence="2 3">DSM 45791</strain>
    </source>
</reference>
<keyword evidence="2" id="KW-0808">Transferase</keyword>
<protein>
    <submittedName>
        <fullName evidence="2">Phosphotransferase family enzyme</fullName>
    </submittedName>
</protein>
<dbReference type="InterPro" id="IPR002575">
    <property type="entry name" value="Aminoglycoside_PTrfase"/>
</dbReference>
<dbReference type="RefSeq" id="WP_116179067.1">
    <property type="nucleotide sequence ID" value="NZ_CP144375.1"/>
</dbReference>
<dbReference type="Proteomes" id="UP000256269">
    <property type="component" value="Unassembled WGS sequence"/>
</dbReference>
<proteinExistence type="predicted"/>
<dbReference type="Gene3D" id="3.90.1200.10">
    <property type="match status" value="1"/>
</dbReference>
<dbReference type="AlphaFoldDB" id="A0A3E0H5Q7"/>
<dbReference type="GO" id="GO:0016740">
    <property type="term" value="F:transferase activity"/>
    <property type="evidence" value="ECO:0007669"/>
    <property type="project" value="UniProtKB-KW"/>
</dbReference>
<keyword evidence="3" id="KW-1185">Reference proteome</keyword>
<dbReference type="SUPFAM" id="SSF56112">
    <property type="entry name" value="Protein kinase-like (PK-like)"/>
    <property type="match status" value="1"/>
</dbReference>
<dbReference type="Pfam" id="PF01636">
    <property type="entry name" value="APH"/>
    <property type="match status" value="1"/>
</dbReference>
<evidence type="ECO:0000313" key="2">
    <source>
        <dbReference type="EMBL" id="REH38223.1"/>
    </source>
</evidence>
<evidence type="ECO:0000259" key="1">
    <source>
        <dbReference type="Pfam" id="PF01636"/>
    </source>
</evidence>
<comment type="caution">
    <text evidence="2">The sequence shown here is derived from an EMBL/GenBank/DDBJ whole genome shotgun (WGS) entry which is preliminary data.</text>
</comment>
<sequence>MEQAIRAAVSYAAAHGVRSTDPAVLKNGSNVLVHLRPSPVVARAAGTTGLVRTPVADWFGRELSVVDHLLARDVPVVAPSAELPRGPVVHEGVTLSFWTFTPHDPSVSIKSADFAASLADLHQALADYSDPLPATGPLDDVVFGLPFLGEHAELLRAEHERLAALLPRGGRALHGDAHPGNVLATPHGLVWNDFEDTWRGPLEWDLALMRRTKLLDGEAALAAYPGSHDPELLDLCGEIRWLQTQIWLQASVRRLPARQAEADAELARWLAAHTDDL</sequence>
<accession>A0A3E0H5Q7</accession>
<evidence type="ECO:0000313" key="3">
    <source>
        <dbReference type="Proteomes" id="UP000256269"/>
    </source>
</evidence>